<evidence type="ECO:0008006" key="5">
    <source>
        <dbReference type="Google" id="ProtNLM"/>
    </source>
</evidence>
<protein>
    <recommendedName>
        <fullName evidence="5">Aminotransferase-like plant mobile domain-containing protein</fullName>
    </recommendedName>
</protein>
<proteinExistence type="predicted"/>
<feature type="compositionally biased region" description="Basic and acidic residues" evidence="1">
    <location>
        <begin position="254"/>
        <end position="265"/>
    </location>
</feature>
<name>A0ABQ7E6Y3_BRACR</name>
<reference evidence="3 4" key="1">
    <citation type="journal article" date="2020" name="BMC Genomics">
        <title>Intraspecific diversification of the crop wild relative Brassica cretica Lam. using demographic model selection.</title>
        <authorList>
            <person name="Kioukis A."/>
            <person name="Michalopoulou V.A."/>
            <person name="Briers L."/>
            <person name="Pirintsos S."/>
            <person name="Studholme D.J."/>
            <person name="Pavlidis P."/>
            <person name="Sarris P.F."/>
        </authorList>
    </citation>
    <scope>NUCLEOTIDE SEQUENCE [LARGE SCALE GENOMIC DNA]</scope>
    <source>
        <strain evidence="4">cv. PFS-1207/04</strain>
    </source>
</reference>
<feature type="chain" id="PRO_5046260323" description="Aminotransferase-like plant mobile domain-containing protein" evidence="2">
    <location>
        <begin position="29"/>
        <end position="605"/>
    </location>
</feature>
<accession>A0ABQ7E6Y3</accession>
<dbReference type="Proteomes" id="UP000266723">
    <property type="component" value="Unassembled WGS sequence"/>
</dbReference>
<gene>
    <name evidence="3" type="ORF">DY000_02021857</name>
</gene>
<evidence type="ECO:0000313" key="3">
    <source>
        <dbReference type="EMBL" id="KAF3592591.1"/>
    </source>
</evidence>
<evidence type="ECO:0000256" key="1">
    <source>
        <dbReference type="SAM" id="MobiDB-lite"/>
    </source>
</evidence>
<dbReference type="EMBL" id="QGKV02000299">
    <property type="protein sequence ID" value="KAF3592591.1"/>
    <property type="molecule type" value="Genomic_DNA"/>
</dbReference>
<evidence type="ECO:0000256" key="2">
    <source>
        <dbReference type="SAM" id="SignalP"/>
    </source>
</evidence>
<organism evidence="3 4">
    <name type="scientific">Brassica cretica</name>
    <name type="common">Mustard</name>
    <dbReference type="NCBI Taxonomy" id="69181"/>
    <lineage>
        <taxon>Eukaryota</taxon>
        <taxon>Viridiplantae</taxon>
        <taxon>Streptophyta</taxon>
        <taxon>Embryophyta</taxon>
        <taxon>Tracheophyta</taxon>
        <taxon>Spermatophyta</taxon>
        <taxon>Magnoliopsida</taxon>
        <taxon>eudicotyledons</taxon>
        <taxon>Gunneridae</taxon>
        <taxon>Pentapetalae</taxon>
        <taxon>rosids</taxon>
        <taxon>malvids</taxon>
        <taxon>Brassicales</taxon>
        <taxon>Brassicaceae</taxon>
        <taxon>Brassiceae</taxon>
        <taxon>Brassica</taxon>
    </lineage>
</organism>
<evidence type="ECO:0000313" key="4">
    <source>
        <dbReference type="Proteomes" id="UP000266723"/>
    </source>
</evidence>
<sequence length="605" mass="68248">MHRSLLITGFRDLRFPGLIFLLLRRSLASFVVAWPKPFGPNYLTDQYWVQHLSPSPFGLLGNRKGVAYAVEIELPVDGETPETVRPGYCGAYISHFEDGGLSFPLPRFLLESLAELGMAFTQMAPNCFRYFLASWVRAREEGREFGLGELKQLFAIKQNSGFHGTMILAPRPGRSIIDGIPNRDDRWREKFFVFKINPASVGDFDFERIFREWSDEIERIRAAYTLPPGENRATPIGLADPVRPGKDHRNKRAREKEALPDRPDESSEVGSPVSIAVPVGGARKTPNTSASSVGDRALNDDIDSSTHRCRRRALEDIHSVSLNLPSLGLPPPLRASGEGTSQADPSAHLPDVQETSSWRFPYDNEVLILENPERLALIWHKIREKGCELPSLRDMRERDAYVRMPVANAKAMEASNEYAALMERRLADFPSKEEVGSHLLTIQQLRGVLEAVRVTEQQREVEIQGLKGKLAAPETEKVSVQNDLDSMKEKHRREIEGRDTVTRKECNLARRSLAREYDAILAVVKDKLQKKKKEMVAEIRLQEVRTHIEASTEYSEGGFELEEELEHLRGQEISLGVEYGLASVSDRSLSRLKLPEAFGDSVDQD</sequence>
<feature type="signal peptide" evidence="2">
    <location>
        <begin position="1"/>
        <end position="28"/>
    </location>
</feature>
<keyword evidence="2" id="KW-0732">Signal</keyword>
<comment type="caution">
    <text evidence="3">The sequence shown here is derived from an EMBL/GenBank/DDBJ whole genome shotgun (WGS) entry which is preliminary data.</text>
</comment>
<keyword evidence="4" id="KW-1185">Reference proteome</keyword>
<feature type="region of interest" description="Disordered" evidence="1">
    <location>
        <begin position="325"/>
        <end position="354"/>
    </location>
</feature>
<feature type="region of interest" description="Disordered" evidence="1">
    <location>
        <begin position="228"/>
        <end position="304"/>
    </location>
</feature>